<reference evidence="1" key="2">
    <citation type="submission" date="2023-07" db="EMBL/GenBank/DDBJ databases">
        <authorList>
            <consortium name="Lawrence Berkeley National Laboratory"/>
            <person name="Haridas S."/>
            <person name="Hensen N."/>
            <person name="Bonometti L."/>
            <person name="Westerberg I."/>
            <person name="Brannstrom I.O."/>
            <person name="Guillou S."/>
            <person name="Cros-Aarteil S."/>
            <person name="Calhoun S."/>
            <person name="Kuo A."/>
            <person name="Mondo S."/>
            <person name="Pangilinan J."/>
            <person name="Riley R."/>
            <person name="LaButti K."/>
            <person name="Andreopoulos B."/>
            <person name="Lipzen A."/>
            <person name="Chen C."/>
            <person name="Yanf M."/>
            <person name="Daum C."/>
            <person name="Ng V."/>
            <person name="Clum A."/>
            <person name="Steindorff A."/>
            <person name="Ohm R."/>
            <person name="Martin F."/>
            <person name="Silar P."/>
            <person name="Natvig D."/>
            <person name="Lalanne C."/>
            <person name="Gautier V."/>
            <person name="Ament-velasquez S.L."/>
            <person name="Kruys A."/>
            <person name="Hutchinson M.I."/>
            <person name="Powell A.J."/>
            <person name="Barry K."/>
            <person name="Miller A.N."/>
            <person name="Grigoriev I.V."/>
            <person name="Debuchy R."/>
            <person name="Gladieux P."/>
            <person name="Thoren M.H."/>
            <person name="Johannesson H."/>
        </authorList>
    </citation>
    <scope>NUCLEOTIDE SEQUENCE</scope>
    <source>
        <strain evidence="1">FGSC 1904</strain>
    </source>
</reference>
<organism evidence="1 2">
    <name type="scientific">Sordaria brevicollis</name>
    <dbReference type="NCBI Taxonomy" id="83679"/>
    <lineage>
        <taxon>Eukaryota</taxon>
        <taxon>Fungi</taxon>
        <taxon>Dikarya</taxon>
        <taxon>Ascomycota</taxon>
        <taxon>Pezizomycotina</taxon>
        <taxon>Sordariomycetes</taxon>
        <taxon>Sordariomycetidae</taxon>
        <taxon>Sordariales</taxon>
        <taxon>Sordariaceae</taxon>
        <taxon>Sordaria</taxon>
    </lineage>
</organism>
<accession>A0AAE0P2S3</accession>
<reference evidence="1" key="1">
    <citation type="journal article" date="2023" name="Mol. Phylogenet. Evol.">
        <title>Genome-scale phylogeny and comparative genomics of the fungal order Sordariales.</title>
        <authorList>
            <person name="Hensen N."/>
            <person name="Bonometti L."/>
            <person name="Westerberg I."/>
            <person name="Brannstrom I.O."/>
            <person name="Guillou S."/>
            <person name="Cros-Aarteil S."/>
            <person name="Calhoun S."/>
            <person name="Haridas S."/>
            <person name="Kuo A."/>
            <person name="Mondo S."/>
            <person name="Pangilinan J."/>
            <person name="Riley R."/>
            <person name="LaButti K."/>
            <person name="Andreopoulos B."/>
            <person name="Lipzen A."/>
            <person name="Chen C."/>
            <person name="Yan M."/>
            <person name="Daum C."/>
            <person name="Ng V."/>
            <person name="Clum A."/>
            <person name="Steindorff A."/>
            <person name="Ohm R.A."/>
            <person name="Martin F."/>
            <person name="Silar P."/>
            <person name="Natvig D.O."/>
            <person name="Lalanne C."/>
            <person name="Gautier V."/>
            <person name="Ament-Velasquez S.L."/>
            <person name="Kruys A."/>
            <person name="Hutchinson M.I."/>
            <person name="Powell A.J."/>
            <person name="Barry K."/>
            <person name="Miller A.N."/>
            <person name="Grigoriev I.V."/>
            <person name="Debuchy R."/>
            <person name="Gladieux P."/>
            <person name="Hiltunen Thoren M."/>
            <person name="Johannesson H."/>
        </authorList>
    </citation>
    <scope>NUCLEOTIDE SEQUENCE</scope>
    <source>
        <strain evidence="1">FGSC 1904</strain>
    </source>
</reference>
<name>A0AAE0P2S3_SORBR</name>
<dbReference type="EMBL" id="JAUTDP010000012">
    <property type="protein sequence ID" value="KAK3392165.1"/>
    <property type="molecule type" value="Genomic_DNA"/>
</dbReference>
<protein>
    <submittedName>
        <fullName evidence="1">Uncharacterized protein</fullName>
    </submittedName>
</protein>
<dbReference type="AlphaFoldDB" id="A0AAE0P2S3"/>
<evidence type="ECO:0000313" key="1">
    <source>
        <dbReference type="EMBL" id="KAK3392165.1"/>
    </source>
</evidence>
<gene>
    <name evidence="1" type="ORF">B0T20DRAFT_423283</name>
</gene>
<evidence type="ECO:0000313" key="2">
    <source>
        <dbReference type="Proteomes" id="UP001281003"/>
    </source>
</evidence>
<sequence length="99" mass="10888">MGCRWNGGESPIHSSTRQLPLNNACLHMRDAYSNTKDCTDHIRCKKQCHCCSTEMALSGLCVTAMIWTTIDTGTIRAATLKNGWTMAGWATAWSHSLLG</sequence>
<keyword evidence="2" id="KW-1185">Reference proteome</keyword>
<proteinExistence type="predicted"/>
<comment type="caution">
    <text evidence="1">The sequence shown here is derived from an EMBL/GenBank/DDBJ whole genome shotgun (WGS) entry which is preliminary data.</text>
</comment>
<dbReference type="Proteomes" id="UP001281003">
    <property type="component" value="Unassembled WGS sequence"/>
</dbReference>